<keyword evidence="7" id="KW-0812">Transmembrane</keyword>
<feature type="transmembrane region" description="Helical" evidence="7">
    <location>
        <begin position="6"/>
        <end position="24"/>
    </location>
</feature>
<gene>
    <name evidence="9" type="ORF">KN1_04470</name>
</gene>
<keyword evidence="5" id="KW-0808">Transferase</keyword>
<dbReference type="EMBL" id="AP024597">
    <property type="protein sequence ID" value="BCU69150.1"/>
    <property type="molecule type" value="Genomic_DNA"/>
</dbReference>
<dbReference type="GO" id="GO:0050501">
    <property type="term" value="F:hyaluronan synthase activity"/>
    <property type="evidence" value="ECO:0007669"/>
    <property type="project" value="TreeGrafter"/>
</dbReference>
<keyword evidence="7" id="KW-1133">Transmembrane helix</keyword>
<feature type="transmembrane region" description="Helical" evidence="7">
    <location>
        <begin position="295"/>
        <end position="316"/>
    </location>
</feature>
<dbReference type="InterPro" id="IPR001173">
    <property type="entry name" value="Glyco_trans_2-like"/>
</dbReference>
<evidence type="ECO:0000256" key="3">
    <source>
        <dbReference type="ARBA" id="ARBA00022475"/>
    </source>
</evidence>
<evidence type="ECO:0000256" key="2">
    <source>
        <dbReference type="ARBA" id="ARBA00006782"/>
    </source>
</evidence>
<dbReference type="GO" id="GO:0005886">
    <property type="term" value="C:plasma membrane"/>
    <property type="evidence" value="ECO:0007669"/>
    <property type="project" value="UniProtKB-SubCell"/>
</dbReference>
<keyword evidence="10" id="KW-1185">Reference proteome</keyword>
<dbReference type="PANTHER" id="PTHR22913">
    <property type="entry name" value="HYALURONAN SYNTHASE"/>
    <property type="match status" value="1"/>
</dbReference>
<evidence type="ECO:0000259" key="8">
    <source>
        <dbReference type="Pfam" id="PF00535"/>
    </source>
</evidence>
<dbReference type="AlphaFoldDB" id="A0A8D5ZI55"/>
<keyword evidence="3" id="KW-1003">Cell membrane</keyword>
<organism evidence="9 10">
    <name type="scientific">Stygiolobus caldivivus</name>
    <dbReference type="NCBI Taxonomy" id="2824673"/>
    <lineage>
        <taxon>Archaea</taxon>
        <taxon>Thermoproteota</taxon>
        <taxon>Thermoprotei</taxon>
        <taxon>Sulfolobales</taxon>
        <taxon>Sulfolobaceae</taxon>
        <taxon>Stygiolobus</taxon>
    </lineage>
</organism>
<feature type="transmembrane region" description="Helical" evidence="7">
    <location>
        <begin position="395"/>
        <end position="417"/>
    </location>
</feature>
<evidence type="ECO:0000256" key="1">
    <source>
        <dbReference type="ARBA" id="ARBA00004236"/>
    </source>
</evidence>
<keyword evidence="6 7" id="KW-0472">Membrane</keyword>
<dbReference type="KEGG" id="csty:KN1_04470"/>
<feature type="domain" description="Glycosyltransferase 2-like" evidence="8">
    <location>
        <begin position="49"/>
        <end position="203"/>
    </location>
</feature>
<feature type="transmembrane region" description="Helical" evidence="7">
    <location>
        <begin position="361"/>
        <end position="383"/>
    </location>
</feature>
<protein>
    <recommendedName>
        <fullName evidence="8">Glycosyltransferase 2-like domain-containing protein</fullName>
    </recommendedName>
</protein>
<evidence type="ECO:0000313" key="10">
    <source>
        <dbReference type="Proteomes" id="UP000825123"/>
    </source>
</evidence>
<dbReference type="GO" id="GO:0085029">
    <property type="term" value="P:extracellular matrix assembly"/>
    <property type="evidence" value="ECO:0007669"/>
    <property type="project" value="TreeGrafter"/>
</dbReference>
<evidence type="ECO:0000256" key="5">
    <source>
        <dbReference type="ARBA" id="ARBA00022679"/>
    </source>
</evidence>
<dbReference type="GO" id="GO:0030213">
    <property type="term" value="P:hyaluronan biosynthetic process"/>
    <property type="evidence" value="ECO:0007669"/>
    <property type="project" value="TreeGrafter"/>
</dbReference>
<keyword evidence="4" id="KW-0328">Glycosyltransferase</keyword>
<dbReference type="PANTHER" id="PTHR22913:SF12">
    <property type="entry name" value="MANNURONAN SYNTHASE"/>
    <property type="match status" value="1"/>
</dbReference>
<reference evidence="9 10" key="1">
    <citation type="submission" date="2021-04" db="EMBL/GenBank/DDBJ databases">
        <title>Complete genome sequence of Stygiolobus sp. KN-1.</title>
        <authorList>
            <person name="Nakamura K."/>
            <person name="Sakai H."/>
            <person name="Kurosawa N."/>
        </authorList>
    </citation>
    <scope>NUCLEOTIDE SEQUENCE [LARGE SCALE GENOMIC DNA]</scope>
    <source>
        <strain evidence="9 10">KN-1</strain>
    </source>
</reference>
<sequence>MLSFISYGIFIISSALLTVSYFILNTHYGLKYKPKIVKELKYSISDVTALIPVYNEELSLFEKVIKSVSELGIKFIVIGDGVRQPYESLVKKYRGTYIYLKKRSGKRIALSEGIKHVDTPLVLLLDSDTIISKRSLEALLSHLDENVGGVGANIRMLKDGSKSSYYADFFERMSELVNRAVNYFGSAIILSGQCVLYRTSVIKPYLLSDEFKNPRILGRKLVLSDDRDLTEYIILKGYRAIKAIDAIVYTKPPSNIRIFAKQVTRWTRANYLIFFKEIKEGTIGKRGLMYSFNVLYLNTLPILSILFLFFDIHSLFTSHLFQKLLEDKIFYDILTKGFQIEPIMIKINIIINHFVHIRPTFLAIILITHLLPTLSIIPFTYALARLIGTERLKTFALGTIALVVQYFASFYALITFWEQSWSSRDS</sequence>
<evidence type="ECO:0000256" key="4">
    <source>
        <dbReference type="ARBA" id="ARBA00022676"/>
    </source>
</evidence>
<evidence type="ECO:0000256" key="7">
    <source>
        <dbReference type="SAM" id="Phobius"/>
    </source>
</evidence>
<comment type="similarity">
    <text evidence="2">Belongs to the NodC/HAS family.</text>
</comment>
<name>A0A8D5ZI55_9CREN</name>
<comment type="subcellular location">
    <subcellularLocation>
        <location evidence="1">Cell membrane</location>
    </subcellularLocation>
</comment>
<dbReference type="Proteomes" id="UP000825123">
    <property type="component" value="Chromosome"/>
</dbReference>
<evidence type="ECO:0000256" key="6">
    <source>
        <dbReference type="ARBA" id="ARBA00023136"/>
    </source>
</evidence>
<dbReference type="GeneID" id="66162195"/>
<accession>A0A8D5ZI55</accession>
<dbReference type="Gene3D" id="3.90.550.10">
    <property type="entry name" value="Spore Coat Polysaccharide Biosynthesis Protein SpsA, Chain A"/>
    <property type="match status" value="1"/>
</dbReference>
<evidence type="ECO:0000313" key="9">
    <source>
        <dbReference type="EMBL" id="BCU69150.1"/>
    </source>
</evidence>
<dbReference type="Pfam" id="PF00535">
    <property type="entry name" value="Glycos_transf_2"/>
    <property type="match status" value="1"/>
</dbReference>
<proteinExistence type="inferred from homology"/>
<dbReference type="SUPFAM" id="SSF53448">
    <property type="entry name" value="Nucleotide-diphospho-sugar transferases"/>
    <property type="match status" value="1"/>
</dbReference>
<dbReference type="InterPro" id="IPR029044">
    <property type="entry name" value="Nucleotide-diphossugar_trans"/>
</dbReference>
<dbReference type="RefSeq" id="WP_221289208.1">
    <property type="nucleotide sequence ID" value="NZ_AP024597.1"/>
</dbReference>